<reference evidence="15" key="1">
    <citation type="journal article" date="2019" name="bioRxiv">
        <title>The Genome of the Zebra Mussel, Dreissena polymorpha: A Resource for Invasive Species Research.</title>
        <authorList>
            <person name="McCartney M.A."/>
            <person name="Auch B."/>
            <person name="Kono T."/>
            <person name="Mallez S."/>
            <person name="Zhang Y."/>
            <person name="Obille A."/>
            <person name="Becker A."/>
            <person name="Abrahante J.E."/>
            <person name="Garbe J."/>
            <person name="Badalamenti J.P."/>
            <person name="Herman A."/>
            <person name="Mangelson H."/>
            <person name="Liachko I."/>
            <person name="Sullivan S."/>
            <person name="Sone E.D."/>
            <person name="Koren S."/>
            <person name="Silverstein K.A.T."/>
            <person name="Beckman K.B."/>
            <person name="Gohl D.M."/>
        </authorList>
    </citation>
    <scope>NUCLEOTIDE SEQUENCE</scope>
    <source>
        <strain evidence="15">Duluth1</strain>
        <tissue evidence="15">Whole animal</tissue>
    </source>
</reference>
<dbReference type="GO" id="GO:0035556">
    <property type="term" value="P:intracellular signal transduction"/>
    <property type="evidence" value="ECO:0007669"/>
    <property type="project" value="UniProtKB-ARBA"/>
</dbReference>
<feature type="binding site" evidence="9">
    <location>
        <position position="1160"/>
    </location>
    <ligand>
        <name>ATP</name>
        <dbReference type="ChEBI" id="CHEBI:30616"/>
    </ligand>
</feature>
<feature type="compositionally biased region" description="Basic residues" evidence="11">
    <location>
        <begin position="184"/>
        <end position="200"/>
    </location>
</feature>
<protein>
    <recommendedName>
        <fullName evidence="17">Mitogen-activated protein kinase kinase kinase 1</fullName>
    </recommendedName>
</protein>
<feature type="compositionally biased region" description="Low complexity" evidence="11">
    <location>
        <begin position="957"/>
        <end position="972"/>
    </location>
</feature>
<reference evidence="15" key="2">
    <citation type="submission" date="2020-11" db="EMBL/GenBank/DDBJ databases">
        <authorList>
            <person name="McCartney M.A."/>
            <person name="Auch B."/>
            <person name="Kono T."/>
            <person name="Mallez S."/>
            <person name="Becker A."/>
            <person name="Gohl D.M."/>
            <person name="Silverstein K.A.T."/>
            <person name="Koren S."/>
            <person name="Bechman K.B."/>
            <person name="Herman A."/>
            <person name="Abrahante J.E."/>
            <person name="Garbe J."/>
        </authorList>
    </citation>
    <scope>NUCLEOTIDE SEQUENCE</scope>
    <source>
        <strain evidence="15">Duluth1</strain>
        <tissue evidence="15">Whole animal</tissue>
    </source>
</reference>
<dbReference type="SUPFAM" id="SSF57850">
    <property type="entry name" value="RING/U-box"/>
    <property type="match status" value="1"/>
</dbReference>
<feature type="compositionally biased region" description="Basic and acidic residues" evidence="11">
    <location>
        <begin position="701"/>
        <end position="721"/>
    </location>
</feature>
<keyword evidence="6" id="KW-0862">Zinc</keyword>
<feature type="region of interest" description="Disordered" evidence="11">
    <location>
        <begin position="750"/>
        <end position="825"/>
    </location>
</feature>
<evidence type="ECO:0000259" key="13">
    <source>
        <dbReference type="PROSITE" id="PS50089"/>
    </source>
</evidence>
<keyword evidence="7 9" id="KW-0067">ATP-binding</keyword>
<evidence type="ECO:0008006" key="17">
    <source>
        <dbReference type="Google" id="ProtNLM"/>
    </source>
</evidence>
<evidence type="ECO:0000256" key="10">
    <source>
        <dbReference type="SAM" id="Coils"/>
    </source>
</evidence>
<evidence type="ECO:0000256" key="8">
    <source>
        <dbReference type="PROSITE-ProRule" id="PRU00175"/>
    </source>
</evidence>
<dbReference type="InterPro" id="IPR013083">
    <property type="entry name" value="Znf_RING/FYVE/PHD"/>
</dbReference>
<dbReference type="CDD" id="cd16494">
    <property type="entry name" value="RING-CH-C4HC3_ZSWM2"/>
    <property type="match status" value="1"/>
</dbReference>
<dbReference type="Pfam" id="PF21040">
    <property type="entry name" value="CEP104-like_TOG"/>
    <property type="match status" value="1"/>
</dbReference>
<dbReference type="InterPro" id="IPR011989">
    <property type="entry name" value="ARM-like"/>
</dbReference>
<dbReference type="Gene3D" id="3.30.40.10">
    <property type="entry name" value="Zinc/RING finger domain, C3HC4 (zinc finger)"/>
    <property type="match status" value="1"/>
</dbReference>
<comment type="caution">
    <text evidence="15">The sequence shown here is derived from an EMBL/GenBank/DDBJ whole genome shotgun (WGS) entry which is preliminary data.</text>
</comment>
<evidence type="ECO:0000256" key="2">
    <source>
        <dbReference type="ARBA" id="ARBA00022679"/>
    </source>
</evidence>
<feature type="coiled-coil region" evidence="10">
    <location>
        <begin position="599"/>
        <end position="626"/>
    </location>
</feature>
<keyword evidence="4 8" id="KW-0863">Zinc-finger</keyword>
<sequence length="1404" mass="157572">MVRRESSGRRNPVVRRNSSGKSKKMSGSESPSAPSRKKSFRASGGDNAFTHQIVNDNVVLRKGISPANSFRNLGTVRRTPSDKVLDPNDPATKKLVERVRRSRLYLLRQMGPNSFQIVGDSPDHKFKVIIGPQSCSCGKSQHCVHVLFVMLRVFQVAESDPNLWSKKLKNYEVESLFRMYHSKRSMKIQSKSQRRLRKRSPGTSQTPSSEETPVPSESDAGSVREEDDTCPICLLEMLEGESLLNCLSCQNKLHLHCITVWFEECRRMKEPLICPLCRAHWKQANVEPIGEETVTEPPMAPPNTRVPSPTLELEPMRMPYAEPIPSEFAGLAAPWIEVFGEDLATCMFSRNWSIRETGLKHLASEMSRDLMSISRGNSTGNSMSNVETLWKLLEYCFKVVAHLCNDPVYRVFVGCLKVVYTVFGLVPLRDVQQKYKLQLLFKPVIEAIIVKCTDGNKRTGELSISTMLEIAKGQNGELALGRNTPNPGQHGLGGMSYLVSCLTEKYDPCQIPWPWLLGRLYIIERLVTEFSTEFLPRQQPDGASSESSIELIGATSNSEEDEKPQNYDRLFIVAEFAIQAVSNQHARISRVAKRVFLLAARYAAHLENLINEFNNLLNNLDFSHKKSLKRQLEKIVSDFRLSEQLGRHLHSFVNEESPEETPLSSPKCTSPITVTPDNQSEIGKNALTNFEPIVPPNTPIRHIDQQSNENERADKIGEQKDGVYASNTLQRKSSYYRKLKMSKSLDDLDSIEKTMKSNSRRRKSKSPLGTLTKSNKSRSRSRTPNRIGPVLETDLDEVIKQEEARKRRNSGSRRTSIEDDDDDCDDDIASILSPSSIFSSSESYHPIRSRLLSHDLETDIDSVEPDIDMLIRNTRRSCDDLLKATEDYCDAQFDTPHVKLPKLPKSLSLDLDGAKRFQKNKRSISPCAHAFEVERLSVLRDSTEMESATKNSHKSQTPVTCSVKKSTSTTKTDPSYNGVEKSDSKIRSRGCTNSSRRSSTQDRRRSSASAGVSDTLDDCPDYMAQTPCTDADKPVTFQTEVAMVSTKRSHSQALENDGDDYPCKEEVEKEEALALARAMEVSSHDPPTPVVPGLTPLDQEQVITIRIQPEECDGMDSNGNPPMLYFENVHWVKGRQLGSGAFSTCYQSRDVKTGTIMALKQISFCRNYKSEQDKVIETITEEIHMMSKLSHPNIVRLLGATRQGCHFNMFVEWMPGGSVASLLATYGRFSEEVMISYMLQVLRGIAFLHDKQVLHRDLKGANLLVDSTGQRVRIGDFGSAAKLASRATGAGEFMGQLLGTIAFMAPEVLRGENYGRACDVWSAGCCLIEMATTKPPWNAHDISNHLALIFKIAKSQSSPPIPENLSPPLRDLVLRCLEPIQDQRQSAKELLIHPLFTQYMQRKS</sequence>
<dbReference type="PROSITE" id="PS50089">
    <property type="entry name" value="ZF_RING_2"/>
    <property type="match status" value="1"/>
</dbReference>
<feature type="region of interest" description="Disordered" evidence="11">
    <location>
        <begin position="944"/>
        <end position="1019"/>
    </location>
</feature>
<organism evidence="15 16">
    <name type="scientific">Dreissena polymorpha</name>
    <name type="common">Zebra mussel</name>
    <name type="synonym">Mytilus polymorpha</name>
    <dbReference type="NCBI Taxonomy" id="45954"/>
    <lineage>
        <taxon>Eukaryota</taxon>
        <taxon>Metazoa</taxon>
        <taxon>Spiralia</taxon>
        <taxon>Lophotrochozoa</taxon>
        <taxon>Mollusca</taxon>
        <taxon>Bivalvia</taxon>
        <taxon>Autobranchia</taxon>
        <taxon>Heteroconchia</taxon>
        <taxon>Euheterodonta</taxon>
        <taxon>Imparidentia</taxon>
        <taxon>Neoheterodontei</taxon>
        <taxon>Myida</taxon>
        <taxon>Dreissenoidea</taxon>
        <taxon>Dreissenidae</taxon>
        <taxon>Dreissena</taxon>
    </lineage>
</organism>
<keyword evidence="2" id="KW-0808">Transferase</keyword>
<dbReference type="InterPro" id="IPR000719">
    <property type="entry name" value="Prot_kinase_dom"/>
</dbReference>
<dbReference type="InterPro" id="IPR011009">
    <property type="entry name" value="Kinase-like_dom_sf"/>
</dbReference>
<dbReference type="PANTHER" id="PTHR11584:SF369">
    <property type="entry name" value="MITOGEN-ACTIVATED PROTEIN KINASE KINASE KINASE 19-RELATED"/>
    <property type="match status" value="1"/>
</dbReference>
<feature type="domain" description="Protein kinase" evidence="12">
    <location>
        <begin position="1131"/>
        <end position="1396"/>
    </location>
</feature>
<gene>
    <name evidence="15" type="ORF">DPMN_082964</name>
</gene>
<dbReference type="Pfam" id="PF13639">
    <property type="entry name" value="zf-RING_2"/>
    <property type="match status" value="1"/>
</dbReference>
<evidence type="ECO:0000256" key="7">
    <source>
        <dbReference type="ARBA" id="ARBA00022840"/>
    </source>
</evidence>
<evidence type="ECO:0000256" key="4">
    <source>
        <dbReference type="ARBA" id="ARBA00022771"/>
    </source>
</evidence>
<accession>A0A9D3YBJ4</accession>
<keyword evidence="10" id="KW-0175">Coiled coil</keyword>
<feature type="compositionally biased region" description="Polar residues" evidence="11">
    <location>
        <begin position="945"/>
        <end position="956"/>
    </location>
</feature>
<dbReference type="InterPro" id="IPR008271">
    <property type="entry name" value="Ser/Thr_kinase_AS"/>
</dbReference>
<evidence type="ECO:0000313" key="16">
    <source>
        <dbReference type="Proteomes" id="UP000828390"/>
    </source>
</evidence>
<keyword evidence="16" id="KW-1185">Reference proteome</keyword>
<evidence type="ECO:0000256" key="11">
    <source>
        <dbReference type="SAM" id="MobiDB-lite"/>
    </source>
</evidence>
<dbReference type="InterPro" id="IPR017441">
    <property type="entry name" value="Protein_kinase_ATP_BS"/>
</dbReference>
<dbReference type="Proteomes" id="UP000828390">
    <property type="component" value="Unassembled WGS sequence"/>
</dbReference>
<evidence type="ECO:0000256" key="1">
    <source>
        <dbReference type="ARBA" id="ARBA00022527"/>
    </source>
</evidence>
<dbReference type="EMBL" id="JAIWYP010000016">
    <property type="protein sequence ID" value="KAH3695504.1"/>
    <property type="molecule type" value="Genomic_DNA"/>
</dbReference>
<dbReference type="SUPFAM" id="SSF56112">
    <property type="entry name" value="Protein kinase-like (PK-like)"/>
    <property type="match status" value="1"/>
</dbReference>
<dbReference type="PANTHER" id="PTHR11584">
    <property type="entry name" value="SERINE/THREONINE PROTEIN KINASE"/>
    <property type="match status" value="1"/>
</dbReference>
<dbReference type="Gene3D" id="1.10.510.10">
    <property type="entry name" value="Transferase(Phosphotransferase) domain 1"/>
    <property type="match status" value="1"/>
</dbReference>
<evidence type="ECO:0000259" key="12">
    <source>
        <dbReference type="PROSITE" id="PS50011"/>
    </source>
</evidence>
<evidence type="ECO:0000256" key="6">
    <source>
        <dbReference type="ARBA" id="ARBA00022833"/>
    </source>
</evidence>
<feature type="compositionally biased region" description="Low complexity" evidence="11">
    <location>
        <begin position="201"/>
        <end position="218"/>
    </location>
</feature>
<keyword evidence="5" id="KW-0418">Kinase</keyword>
<name>A0A9D3YBJ4_DREPO</name>
<dbReference type="GO" id="GO:0005524">
    <property type="term" value="F:ATP binding"/>
    <property type="evidence" value="ECO:0007669"/>
    <property type="project" value="UniProtKB-UniRule"/>
</dbReference>
<dbReference type="InterPro" id="IPR007527">
    <property type="entry name" value="Znf_SWIM"/>
</dbReference>
<dbReference type="CDD" id="cd06630">
    <property type="entry name" value="STKc_MEKK1"/>
    <property type="match status" value="1"/>
</dbReference>
<evidence type="ECO:0000256" key="9">
    <source>
        <dbReference type="PROSITE-ProRule" id="PRU10141"/>
    </source>
</evidence>
<feature type="region of interest" description="Disordered" evidence="11">
    <location>
        <begin position="695"/>
        <end position="725"/>
    </location>
</feature>
<dbReference type="PROSITE" id="PS00107">
    <property type="entry name" value="PROTEIN_KINASE_ATP"/>
    <property type="match status" value="1"/>
</dbReference>
<keyword evidence="4 8" id="KW-0479">Metal-binding</keyword>
<feature type="region of interest" description="Disordered" evidence="11">
    <location>
        <begin position="184"/>
        <end position="224"/>
    </location>
</feature>
<evidence type="ECO:0000256" key="5">
    <source>
        <dbReference type="ARBA" id="ARBA00022777"/>
    </source>
</evidence>
<dbReference type="Gene3D" id="1.25.10.10">
    <property type="entry name" value="Leucine-rich Repeat Variant"/>
    <property type="match status" value="1"/>
</dbReference>
<dbReference type="GO" id="GO:0008270">
    <property type="term" value="F:zinc ion binding"/>
    <property type="evidence" value="ECO:0007669"/>
    <property type="project" value="UniProtKB-KW"/>
</dbReference>
<dbReference type="PROSITE" id="PS50011">
    <property type="entry name" value="PROTEIN_KINASE_DOM"/>
    <property type="match status" value="1"/>
</dbReference>
<feature type="domain" description="RING-type" evidence="13">
    <location>
        <begin position="230"/>
        <end position="278"/>
    </location>
</feature>
<feature type="domain" description="SWIM-type" evidence="14">
    <location>
        <begin position="126"/>
        <end position="154"/>
    </location>
</feature>
<proteinExistence type="predicted"/>
<dbReference type="InterPro" id="IPR001841">
    <property type="entry name" value="Znf_RING"/>
</dbReference>
<keyword evidence="1" id="KW-0723">Serine/threonine-protein kinase</keyword>
<dbReference type="SMART" id="SM00220">
    <property type="entry name" value="S_TKc"/>
    <property type="match status" value="1"/>
</dbReference>
<feature type="region of interest" description="Disordered" evidence="11">
    <location>
        <begin position="1"/>
        <end position="47"/>
    </location>
</feature>
<evidence type="ECO:0000313" key="15">
    <source>
        <dbReference type="EMBL" id="KAH3695504.1"/>
    </source>
</evidence>
<keyword evidence="3 9" id="KW-0547">Nucleotide-binding</keyword>
<dbReference type="Pfam" id="PF00069">
    <property type="entry name" value="Pkinase"/>
    <property type="match status" value="1"/>
</dbReference>
<dbReference type="FunFam" id="1.10.510.10:FF:000286">
    <property type="entry name" value="Mitogen-activated protein kinase kinase kinase 1 (Predicted)"/>
    <property type="match status" value="1"/>
</dbReference>
<evidence type="ECO:0000259" key="14">
    <source>
        <dbReference type="PROSITE" id="PS50966"/>
    </source>
</evidence>
<dbReference type="PROSITE" id="PS00108">
    <property type="entry name" value="PROTEIN_KINASE_ST"/>
    <property type="match status" value="1"/>
</dbReference>
<dbReference type="PROSITE" id="PS50966">
    <property type="entry name" value="ZF_SWIM"/>
    <property type="match status" value="1"/>
</dbReference>
<evidence type="ECO:0000256" key="3">
    <source>
        <dbReference type="ARBA" id="ARBA00022741"/>
    </source>
</evidence>
<dbReference type="GO" id="GO:0004674">
    <property type="term" value="F:protein serine/threonine kinase activity"/>
    <property type="evidence" value="ECO:0007669"/>
    <property type="project" value="UniProtKB-KW"/>
</dbReference>